<dbReference type="Proteomes" id="UP001207468">
    <property type="component" value="Unassembled WGS sequence"/>
</dbReference>
<keyword evidence="2" id="KW-1185">Reference proteome</keyword>
<dbReference type="EMBL" id="JAGFNK010000197">
    <property type="protein sequence ID" value="KAI9459569.1"/>
    <property type="molecule type" value="Genomic_DNA"/>
</dbReference>
<accession>A0ACC0U3H3</accession>
<comment type="caution">
    <text evidence="1">The sequence shown here is derived from an EMBL/GenBank/DDBJ whole genome shotgun (WGS) entry which is preliminary data.</text>
</comment>
<proteinExistence type="predicted"/>
<evidence type="ECO:0000313" key="1">
    <source>
        <dbReference type="EMBL" id="KAI9459569.1"/>
    </source>
</evidence>
<name>A0ACC0U3H3_9AGAM</name>
<protein>
    <submittedName>
        <fullName evidence="1">Uncharacterized protein</fullName>
    </submittedName>
</protein>
<evidence type="ECO:0000313" key="2">
    <source>
        <dbReference type="Proteomes" id="UP001207468"/>
    </source>
</evidence>
<gene>
    <name evidence="1" type="ORF">F5148DRAFT_1287096</name>
</gene>
<organism evidence="1 2">
    <name type="scientific">Russula earlei</name>
    <dbReference type="NCBI Taxonomy" id="71964"/>
    <lineage>
        <taxon>Eukaryota</taxon>
        <taxon>Fungi</taxon>
        <taxon>Dikarya</taxon>
        <taxon>Basidiomycota</taxon>
        <taxon>Agaricomycotina</taxon>
        <taxon>Agaricomycetes</taxon>
        <taxon>Russulales</taxon>
        <taxon>Russulaceae</taxon>
        <taxon>Russula</taxon>
    </lineage>
</organism>
<sequence length="1723" mass="181159">MRSITRNHRNEIFDAGKQLLPFVFFLLAGISFVHGQAPGGVSGSITTWFKANTTVAGNLTIPSTATNKVSQWTSEVGSFSMSQSVTGQQPVYTAATTSTGNFNFNPFIQFSKSGGTVLYNANTTPDLLGDNGTIFIVVNTYNTVADGNPSGLTYKSTSYGYQYKPAFRIQTGNGVSGSTGDYYNWAPYPSGVPTYPATSGIILDSRGVDKSASDVFFKAKRNGDSISLTHRFDLPYDGYSYSPSVNYGLFFGSDGTGTAGQNMSCGLAEVITYNGYLSDADENKVATYLAVKYGITLTKLQSTTNQDYVSSGNTIIWNSAANASYKFNITGIGRDDASGLLQKQSKSAHNNALISLYNGNTGGVFPATNVANASAVSADQSFLLAGDNGLANTLTGCAFGGRAERMARIWKAQKTGSGISQATIAVNTTDVAATVKNIIVSQDPTFPASASTFYKLSTGSGQLYATIPLNNNDYFTFAADSLQVTLTPVMPACSDPNSGSITSVVTGGVAPYAYTWNVTPIQGNPALVNVPAGTYALTVKQANGICAYTVQATITPAVVPGTPTASPVTICSGSTAALTVQNPQSGITYNWYTAATGEAVSAGGCISNPRIAVSVTLYRLLAQPVVTASNIAVTSVTFTWLPVTGAVGYLLPGWPLPAQNGYCQTLSDAVYIPNAFSPNGDGNNETFKVYSNAGVITGMDMKIFNQWGQLIYENNNPAQGWDGSYKGKQQPMGVYMYVVKIQLGAGSEVIRKGSVNLTYEMTTALDCNNKRTRWYRTTYMTLVVCALLIIKAGAQTPGGVSGNITAWFKANTSNAANLVLNGTTVSQWNSEVNTYSTAQAAASRQPQFINASNANTNFNFNPSLQFDRTTLRSLNNTSATPDLLGTNGTLFLVLNTYNYSASSSSCFAYMSNSSYRYQVKAHFRIQTGNNSTGYTADFNPQFPSDYGDIAGRIEVSRSTGSDFYSKRNGDIFSINNTDPLYNPAISTGLCIGSNNNGGGSEYSNSAIAEVITYSVTLADADINKVESYLAIKYGITLSQSATYNNNYTSSNGTIVWNGAANNAYAINITGIGRDDVSGLLQKQSRSVNTNGLVSVYNSNNAGVFPDMNAGNTTTFSADQSFLLFGDNGASTTFSSCAFNGKMPRMSRIWKAQKTGTIDTVTLAVNTADVSAQVKNILVSPDPSFPAGTTTVYPLQSGSSRLYKAIALHNNDYFTFATDSLQVSFSNVQPTCNNTNGGSITATVTGGATPQLYSWNSSPTQSGLTASNLAAGYYTFTVTNSGGCAAVYQDSLQTPIHIILAPTASPDTICAGVPASLAANASGASASAVYTWSPGNITGQNTSVSPVTTTKYTITIQDGACTIQDSVTITVKPIPTVTFTINPSPVCVGHTDTITYTGSAAGTATYNWNFNGGAVQSGSGQGPYVITYNTPGTKSIQLQVVDNGCAASGIQPVNVSASPAVSFTATPSAICQGQTVNVNFTGTTNTGASYAWNWGNGIVQAGTGQGPYTVQYNTTDSIRLTVTQGACVVTAPTQNIMVTPMPVASFTADTIIGCNPFTVTFTNTSQNATGYTWDFTDGNTSTAATPPAHVFAPGVFNVTLTATAGQCSNTSAVKQITVLPKPVASFSAIPGTNTPTQLSFANFSFSNTSQNATHYVWLFGDNDTSFLTSPTHQYNLPGQYTVTLYAINDIGCIDSVSKEPYIVIPDSTLAIPNAFSPNGDGTGV</sequence>
<reference evidence="1" key="1">
    <citation type="submission" date="2021-03" db="EMBL/GenBank/DDBJ databases">
        <title>Evolutionary priming and transition to the ectomycorrhizal habit in an iconic lineage of mushroom-forming fungi: is preadaptation a requirement?</title>
        <authorList>
            <consortium name="DOE Joint Genome Institute"/>
            <person name="Looney B.P."/>
            <person name="Miyauchi S."/>
            <person name="Morin E."/>
            <person name="Drula E."/>
            <person name="Courty P.E."/>
            <person name="Chicoki N."/>
            <person name="Fauchery L."/>
            <person name="Kohler A."/>
            <person name="Kuo A."/>
            <person name="LaButti K."/>
            <person name="Pangilinan J."/>
            <person name="Lipzen A."/>
            <person name="Riley R."/>
            <person name="Andreopoulos W."/>
            <person name="He G."/>
            <person name="Johnson J."/>
            <person name="Barry K.W."/>
            <person name="Grigoriev I.V."/>
            <person name="Nagy L."/>
            <person name="Hibbett D."/>
            <person name="Henrissat B."/>
            <person name="Matheny P.B."/>
            <person name="Labbe J."/>
            <person name="Martin A.F."/>
        </authorList>
    </citation>
    <scope>NUCLEOTIDE SEQUENCE</scope>
    <source>
        <strain evidence="1">BPL698</strain>
    </source>
</reference>